<keyword evidence="10 13" id="KW-0143">Chaperone</keyword>
<evidence type="ECO:0000256" key="8">
    <source>
        <dbReference type="ARBA" id="ARBA00022989"/>
    </source>
</evidence>
<dbReference type="Pfam" id="PF02096">
    <property type="entry name" value="60KD_IMP"/>
    <property type="match status" value="1"/>
</dbReference>
<feature type="transmembrane region" description="Helical" evidence="13">
    <location>
        <begin position="567"/>
        <end position="586"/>
    </location>
</feature>
<evidence type="ECO:0000256" key="4">
    <source>
        <dbReference type="ARBA" id="ARBA00022448"/>
    </source>
</evidence>
<dbReference type="PRINTS" id="PR00701">
    <property type="entry name" value="60KDINNERMP"/>
</dbReference>
<keyword evidence="6 13" id="KW-0812">Transmembrane</keyword>
<dbReference type="Pfam" id="PF14849">
    <property type="entry name" value="YidC_periplas"/>
    <property type="match status" value="1"/>
</dbReference>
<dbReference type="InterPro" id="IPR019998">
    <property type="entry name" value="Membr_insert_YidC"/>
</dbReference>
<keyword evidence="18" id="KW-1185">Reference proteome</keyword>
<dbReference type="InterPro" id="IPR001708">
    <property type="entry name" value="YidC/ALB3/OXA1/COX18"/>
</dbReference>
<evidence type="ECO:0000259" key="16">
    <source>
        <dbReference type="Pfam" id="PF14849"/>
    </source>
</evidence>
<dbReference type="Proteomes" id="UP000637769">
    <property type="component" value="Unassembled WGS sequence"/>
</dbReference>
<evidence type="ECO:0000256" key="7">
    <source>
        <dbReference type="ARBA" id="ARBA00022927"/>
    </source>
</evidence>
<dbReference type="CDD" id="cd19961">
    <property type="entry name" value="EcYidC-like_peri"/>
    <property type="match status" value="1"/>
</dbReference>
<keyword evidence="8 13" id="KW-1133">Transmembrane helix</keyword>
<evidence type="ECO:0000256" key="5">
    <source>
        <dbReference type="ARBA" id="ARBA00022475"/>
    </source>
</evidence>
<evidence type="ECO:0000256" key="6">
    <source>
        <dbReference type="ARBA" id="ARBA00022692"/>
    </source>
</evidence>
<dbReference type="InterPro" id="IPR028055">
    <property type="entry name" value="YidC/Oxa/ALB_C"/>
</dbReference>
<evidence type="ECO:0000256" key="12">
    <source>
        <dbReference type="ARBA" id="ARBA00033342"/>
    </source>
</evidence>
<evidence type="ECO:0000259" key="15">
    <source>
        <dbReference type="Pfam" id="PF02096"/>
    </source>
</evidence>
<evidence type="ECO:0000256" key="14">
    <source>
        <dbReference type="SAM" id="MobiDB-lite"/>
    </source>
</evidence>
<dbReference type="NCBIfam" id="TIGR03592">
    <property type="entry name" value="yidC_oxa1_cterm"/>
    <property type="match status" value="1"/>
</dbReference>
<dbReference type="InterPro" id="IPR047196">
    <property type="entry name" value="YidC_ALB_C"/>
</dbReference>
<keyword evidence="4 13" id="KW-0813">Transport</keyword>
<proteinExistence type="inferred from homology"/>
<feature type="transmembrane region" description="Helical" evidence="13">
    <location>
        <begin position="529"/>
        <end position="547"/>
    </location>
</feature>
<feature type="transmembrane region" description="Helical" evidence="13">
    <location>
        <begin position="400"/>
        <end position="419"/>
    </location>
</feature>
<gene>
    <name evidence="13 17" type="primary">yidC</name>
    <name evidence="17" type="ORF">GCM10007207_04430</name>
</gene>
<evidence type="ECO:0000256" key="9">
    <source>
        <dbReference type="ARBA" id="ARBA00023136"/>
    </source>
</evidence>
<keyword evidence="9 13" id="KW-0472">Membrane</keyword>
<evidence type="ECO:0000256" key="10">
    <source>
        <dbReference type="ARBA" id="ARBA00023186"/>
    </source>
</evidence>
<evidence type="ECO:0000256" key="1">
    <source>
        <dbReference type="ARBA" id="ARBA00004429"/>
    </source>
</evidence>
<comment type="caution">
    <text evidence="13">Lacks conserved residue(s) required for the propagation of feature annotation.</text>
</comment>
<dbReference type="PANTHER" id="PTHR12428">
    <property type="entry name" value="OXA1"/>
    <property type="match status" value="1"/>
</dbReference>
<feature type="region of interest" description="Disordered" evidence="14">
    <location>
        <begin position="60"/>
        <end position="85"/>
    </location>
</feature>
<reference evidence="18" key="1">
    <citation type="journal article" date="2019" name="Int. J. Syst. Evol. Microbiol.">
        <title>The Global Catalogue of Microorganisms (GCM) 10K type strain sequencing project: providing services to taxonomists for standard genome sequencing and annotation.</title>
        <authorList>
            <consortium name="The Broad Institute Genomics Platform"/>
            <consortium name="The Broad Institute Genome Sequencing Center for Infectious Disease"/>
            <person name="Wu L."/>
            <person name="Ma J."/>
        </authorList>
    </citation>
    <scope>NUCLEOTIDE SEQUENCE [LARGE SCALE GENOMIC DNA]</scope>
    <source>
        <strain evidence="18">CCM 7132</strain>
    </source>
</reference>
<comment type="function">
    <text evidence="13">Required for the insertion and/or proper folding and/or complex formation of integral membrane proteins into the membrane. Involved in integration of membrane proteins that insert both dependently and independently of the Sec translocase complex, as well as at least some lipoproteins. Aids folding of multispanning membrane proteins.</text>
</comment>
<evidence type="ECO:0000256" key="11">
    <source>
        <dbReference type="ARBA" id="ARBA00033245"/>
    </source>
</evidence>
<keyword evidence="5 13" id="KW-1003">Cell membrane</keyword>
<dbReference type="EMBL" id="BMCH01000001">
    <property type="protein sequence ID" value="GGC22337.1"/>
    <property type="molecule type" value="Genomic_DNA"/>
</dbReference>
<dbReference type="InterPro" id="IPR028053">
    <property type="entry name" value="Membr_insert_YidC_N"/>
</dbReference>
<dbReference type="NCBIfam" id="NF002353">
    <property type="entry name" value="PRK01318.1-4"/>
    <property type="match status" value="1"/>
</dbReference>
<feature type="compositionally biased region" description="Low complexity" evidence="14">
    <location>
        <begin position="61"/>
        <end position="71"/>
    </location>
</feature>
<keyword evidence="7 13" id="KW-0653">Protein transport</keyword>
<dbReference type="InterPro" id="IPR038221">
    <property type="entry name" value="YidC_periplasmic_sf"/>
</dbReference>
<evidence type="ECO:0000256" key="2">
    <source>
        <dbReference type="ARBA" id="ARBA00010527"/>
    </source>
</evidence>
<dbReference type="PANTHER" id="PTHR12428:SF65">
    <property type="entry name" value="CYTOCHROME C OXIDASE ASSEMBLY PROTEIN COX18, MITOCHONDRIAL"/>
    <property type="match status" value="1"/>
</dbReference>
<feature type="domain" description="Membrane insertase YidC N-terminal" evidence="16">
    <location>
        <begin position="103"/>
        <end position="388"/>
    </location>
</feature>
<comment type="caution">
    <text evidence="17">The sequence shown here is derived from an EMBL/GenBank/DDBJ whole genome shotgun (WGS) entry which is preliminary data.</text>
</comment>
<dbReference type="PRINTS" id="PR01900">
    <property type="entry name" value="YIDCPROTEIN"/>
</dbReference>
<evidence type="ECO:0000256" key="13">
    <source>
        <dbReference type="HAMAP-Rule" id="MF_01810"/>
    </source>
</evidence>
<evidence type="ECO:0000256" key="3">
    <source>
        <dbReference type="ARBA" id="ARBA00015325"/>
    </source>
</evidence>
<accession>A0ABQ1LF16</accession>
<protein>
    <recommendedName>
        <fullName evidence="3 13">Membrane protein insertase YidC</fullName>
    </recommendedName>
    <alternativeName>
        <fullName evidence="12 13">Foldase YidC</fullName>
    </alternativeName>
    <alternativeName>
        <fullName evidence="11 13">Membrane integrase YidC</fullName>
    </alternativeName>
    <alternativeName>
        <fullName evidence="13">Membrane protein YidC</fullName>
    </alternativeName>
</protein>
<sequence>MNRYGRGLRPASLVIRFILIGKTGIRLMDIKRIIVATSLSAAIVVGFDYFVPQHAKKDVETQTTQQAQGTTPEAGGKVSALPVAVPGGAPANGPAAAAGPAGRIAIEGPDATGSFSLRGARFDNLVLTHYRETLDKNSPLVRLLENGDGPQPSFVELGWQAPAGSSLRLPDATTDWDSDDKALSPDHPVTMQWDNGQGLIFRIEIKLDRRYLFAITQSVQNQAGAPVSLTPFQRVERDYKPLETGGMIVQEGPLSVMNDRLDEESYKTMRKGATKPDNSAWSADGVGGWAGITDKYWLTAVIPDQKAAVSVHYRFVPNAKEGSYIVDTQSSQPIQIAPGSTVQTTSMVFAGAKEVNLLDQYTNDLHIPYFYKAVDFGWFAFLTRPMFHVLHWLYDKVGNFGIALLIMTLIIKLILYPLATKSFASMARMRTLSPRIQAIREHNKGDQLAQNQQIMALYKEEGVNPAGGCLPLLVQAPVAFCLYKVLNITIEMRHAPFYGWIRDLSAPDPTTIFNLFGLLPFNPSFMPEMLHVGIWPILFGITIWLMQRQSMVSMDPAQQKIMQFMPVIYTIFLGRLSAGIVIYYTWNNILSYAQQKLIQVQIDSKVKKGGKAVSKS</sequence>
<evidence type="ECO:0000313" key="17">
    <source>
        <dbReference type="EMBL" id="GGC22337.1"/>
    </source>
</evidence>
<comment type="similarity">
    <text evidence="2 13">Belongs to the OXA1/ALB3/YidC family. Type 1 subfamily.</text>
</comment>
<dbReference type="NCBIfam" id="TIGR03593">
    <property type="entry name" value="yidC_nterm"/>
    <property type="match status" value="1"/>
</dbReference>
<organism evidence="17 18">
    <name type="scientific">Asaia siamensis</name>
    <dbReference type="NCBI Taxonomy" id="110479"/>
    <lineage>
        <taxon>Bacteria</taxon>
        <taxon>Pseudomonadati</taxon>
        <taxon>Pseudomonadota</taxon>
        <taxon>Alphaproteobacteria</taxon>
        <taxon>Acetobacterales</taxon>
        <taxon>Acetobacteraceae</taxon>
        <taxon>Asaia</taxon>
    </lineage>
</organism>
<name>A0ABQ1LF16_9PROT</name>
<evidence type="ECO:0000313" key="18">
    <source>
        <dbReference type="Proteomes" id="UP000637769"/>
    </source>
</evidence>
<dbReference type="HAMAP" id="MF_01810">
    <property type="entry name" value="YidC_type1"/>
    <property type="match status" value="1"/>
</dbReference>
<feature type="domain" description="Membrane insertase YidC/Oxa/ALB C-terminal" evidence="15">
    <location>
        <begin position="400"/>
        <end position="599"/>
    </location>
</feature>
<dbReference type="CDD" id="cd20070">
    <property type="entry name" value="5TM_YidC_Alb3"/>
    <property type="match status" value="1"/>
</dbReference>
<comment type="subcellular location">
    <subcellularLocation>
        <location evidence="1">Cell inner membrane</location>
        <topology evidence="1">Multi-pass membrane protein</topology>
    </subcellularLocation>
    <subcellularLocation>
        <location evidence="13">Cell membrane</location>
        <topology evidence="13">Multi-pass membrane protein</topology>
    </subcellularLocation>
</comment>
<dbReference type="Gene3D" id="2.70.98.90">
    <property type="match status" value="1"/>
</dbReference>
<comment type="subunit">
    <text evidence="13">Interacts with the Sec translocase complex via SecD. Specifically interacts with transmembrane segments of nascent integral membrane proteins during membrane integration.</text>
</comment>